<feature type="transmembrane region" description="Helical" evidence="7">
    <location>
        <begin position="428"/>
        <end position="447"/>
    </location>
</feature>
<evidence type="ECO:0000259" key="8">
    <source>
        <dbReference type="Pfam" id="PF02706"/>
    </source>
</evidence>
<keyword evidence="5 7" id="KW-0472">Membrane</keyword>
<evidence type="ECO:0000256" key="3">
    <source>
        <dbReference type="ARBA" id="ARBA00022692"/>
    </source>
</evidence>
<evidence type="ECO:0000256" key="2">
    <source>
        <dbReference type="ARBA" id="ARBA00022475"/>
    </source>
</evidence>
<keyword evidence="6" id="KW-0175">Coiled coil</keyword>
<keyword evidence="4 7" id="KW-1133">Transmembrane helix</keyword>
<protein>
    <submittedName>
        <fullName evidence="9">Chain length-determining protein</fullName>
    </submittedName>
</protein>
<comment type="subcellular location">
    <subcellularLocation>
        <location evidence="1">Cell membrane</location>
        <topology evidence="1">Multi-pass membrane protein</topology>
    </subcellularLocation>
</comment>
<evidence type="ECO:0000256" key="7">
    <source>
        <dbReference type="SAM" id="Phobius"/>
    </source>
</evidence>
<evidence type="ECO:0000256" key="4">
    <source>
        <dbReference type="ARBA" id="ARBA00022989"/>
    </source>
</evidence>
<dbReference type="GO" id="GO:0004713">
    <property type="term" value="F:protein tyrosine kinase activity"/>
    <property type="evidence" value="ECO:0007669"/>
    <property type="project" value="TreeGrafter"/>
</dbReference>
<feature type="transmembrane region" description="Helical" evidence="7">
    <location>
        <begin position="20"/>
        <end position="40"/>
    </location>
</feature>
<dbReference type="Pfam" id="PF02706">
    <property type="entry name" value="Wzz"/>
    <property type="match status" value="1"/>
</dbReference>
<dbReference type="Proteomes" id="UP000807785">
    <property type="component" value="Unassembled WGS sequence"/>
</dbReference>
<keyword evidence="2" id="KW-1003">Cell membrane</keyword>
<evidence type="ECO:0000256" key="5">
    <source>
        <dbReference type="ARBA" id="ARBA00023136"/>
    </source>
</evidence>
<keyword evidence="3 7" id="KW-0812">Transmembrane</keyword>
<proteinExistence type="predicted"/>
<sequence>MDDLIRRSLILLRGIWHRRWIGMAVAWLAGIAGSVALWAIPQRYEASAKIFVDTESVLKPLMVGLAVQPNVDQQVTMLSRRLISRPNIEKLIGMAKLDVNENSKSRKAALVESLIGRLEILTLGKENLYRLSFRDTDPSRAKRVVESLTSIFIQSSQVESQTDSLDAKKFIDEQIKLYEVKLSEAENRLKDFRIRHFGLSEGGKGFFARMEDVNLELSKARLDLREAENSRDSLRRAIAGEDPLLVGPSAVSDKGLTPEIDARIDAVRRNLDSLMQRFTEEHPDVAGAKRVLAQLEEQRRIETAAREKTPPSRAAGAVSANPAYKELKVSLAQAEATVASLRTRVGEYEARYRQIKDAARSVPQVEAELAQLNRDYEVNKKNYELLVTRRESAELSGQMEASAGVAQFRVVEPPRVSPRPVAPDRLKLLPVILLGALGVGVGGSFAVNRVWPTFVDVATLREATGLPVLGSVSFYAAPAERKKERRGLVGFLAALFGLIVVFGTEFAAVFMMVRTA</sequence>
<dbReference type="AlphaFoldDB" id="A0A9D7E2U9"/>
<dbReference type="NCBIfam" id="TIGR03007">
    <property type="entry name" value="pepcterm_ChnLen"/>
    <property type="match status" value="1"/>
</dbReference>
<evidence type="ECO:0000313" key="10">
    <source>
        <dbReference type="Proteomes" id="UP000807785"/>
    </source>
</evidence>
<comment type="caution">
    <text evidence="9">The sequence shown here is derived from an EMBL/GenBank/DDBJ whole genome shotgun (WGS) entry which is preliminary data.</text>
</comment>
<gene>
    <name evidence="9" type="ORF">IPH26_07610</name>
</gene>
<dbReference type="InterPro" id="IPR014345">
    <property type="entry name" value="XrtA_polysacc_chain"/>
</dbReference>
<dbReference type="GO" id="GO:0005886">
    <property type="term" value="C:plasma membrane"/>
    <property type="evidence" value="ECO:0007669"/>
    <property type="project" value="UniProtKB-SubCell"/>
</dbReference>
<evidence type="ECO:0000256" key="6">
    <source>
        <dbReference type="SAM" id="Coils"/>
    </source>
</evidence>
<feature type="coiled-coil region" evidence="6">
    <location>
        <begin position="168"/>
        <end position="237"/>
    </location>
</feature>
<dbReference type="Gene3D" id="1.20.1600.10">
    <property type="entry name" value="Outer membrane efflux proteins (OEP)"/>
    <property type="match status" value="1"/>
</dbReference>
<accession>A0A9D7E2U9</accession>
<evidence type="ECO:0000313" key="9">
    <source>
        <dbReference type="EMBL" id="MBK6972816.1"/>
    </source>
</evidence>
<feature type="coiled-coil region" evidence="6">
    <location>
        <begin position="324"/>
        <end position="382"/>
    </location>
</feature>
<dbReference type="PANTHER" id="PTHR32309:SF13">
    <property type="entry name" value="FERRIC ENTEROBACTIN TRANSPORT PROTEIN FEPE"/>
    <property type="match status" value="1"/>
</dbReference>
<reference evidence="10" key="1">
    <citation type="journal article" date="2021" name="Nat. Commun.">
        <title>Connecting structure to function with the recovery of over 1000 high-quality metagenome-assembled genomes from activated sludge using long-read sequencing.</title>
        <authorList>
            <person name="Singleton C.M."/>
            <person name="Petriglieri F."/>
            <person name="Kristensen J.M."/>
            <person name="Kirkegaard R.H."/>
            <person name="Michaelsen T.Y."/>
            <person name="Andersen M.H."/>
            <person name="Kondrotaite Z."/>
            <person name="Karst S.M."/>
            <person name="Dueholm M.S."/>
            <person name="Nielsen P.H."/>
            <person name="Albertsen M."/>
        </authorList>
    </citation>
    <scope>NUCLEOTIDE SEQUENCE [LARGE SCALE GENOMIC DNA]</scope>
</reference>
<dbReference type="PANTHER" id="PTHR32309">
    <property type="entry name" value="TYROSINE-PROTEIN KINASE"/>
    <property type="match status" value="1"/>
</dbReference>
<feature type="domain" description="Polysaccharide chain length determinant N-terminal" evidence="8">
    <location>
        <begin position="11"/>
        <end position="91"/>
    </location>
</feature>
<dbReference type="InterPro" id="IPR050445">
    <property type="entry name" value="Bact_polysacc_biosynth/exp"/>
</dbReference>
<dbReference type="InterPro" id="IPR003856">
    <property type="entry name" value="LPS_length_determ_N"/>
</dbReference>
<dbReference type="EMBL" id="JADJEV010000003">
    <property type="protein sequence ID" value="MBK6972816.1"/>
    <property type="molecule type" value="Genomic_DNA"/>
</dbReference>
<organism evidence="9 10">
    <name type="scientific">Candidatus Methylophosphatis roskildensis</name>
    <dbReference type="NCBI Taxonomy" id="2899263"/>
    <lineage>
        <taxon>Bacteria</taxon>
        <taxon>Pseudomonadati</taxon>
        <taxon>Pseudomonadota</taxon>
        <taxon>Betaproteobacteria</taxon>
        <taxon>Nitrosomonadales</taxon>
        <taxon>Sterolibacteriaceae</taxon>
        <taxon>Candidatus Methylophosphatis</taxon>
    </lineage>
</organism>
<evidence type="ECO:0000256" key="1">
    <source>
        <dbReference type="ARBA" id="ARBA00004651"/>
    </source>
</evidence>
<name>A0A9D7E2U9_9PROT</name>
<feature type="transmembrane region" description="Helical" evidence="7">
    <location>
        <begin position="489"/>
        <end position="513"/>
    </location>
</feature>